<dbReference type="Gene3D" id="3.40.50.300">
    <property type="entry name" value="P-loop containing nucleotide triphosphate hydrolases"/>
    <property type="match status" value="1"/>
</dbReference>
<dbReference type="PROSITE" id="PS50893">
    <property type="entry name" value="ABC_TRANSPORTER_2"/>
    <property type="match status" value="1"/>
</dbReference>
<proteinExistence type="inferred from homology"/>
<reference evidence="6 7" key="1">
    <citation type="submission" date="2022-01" db="EMBL/GenBank/DDBJ databases">
        <title>Collection of gut derived symbiotic bacterial strains cultured from healthy donors.</title>
        <authorList>
            <person name="Lin H."/>
            <person name="Kohout C."/>
            <person name="Waligurski E."/>
            <person name="Pamer E.G."/>
        </authorList>
    </citation>
    <scope>NUCLEOTIDE SEQUENCE [LARGE SCALE GENOMIC DNA]</scope>
    <source>
        <strain evidence="6 7">DFI.7.58</strain>
    </source>
</reference>
<protein>
    <submittedName>
        <fullName evidence="6">ATP-binding cassette domain-containing protein</fullName>
    </submittedName>
</protein>
<evidence type="ECO:0000256" key="4">
    <source>
        <dbReference type="ARBA" id="ARBA00022840"/>
    </source>
</evidence>
<dbReference type="Proteomes" id="UP001298681">
    <property type="component" value="Unassembled WGS sequence"/>
</dbReference>
<dbReference type="PROSITE" id="PS00211">
    <property type="entry name" value="ABC_TRANSPORTER_1"/>
    <property type="match status" value="1"/>
</dbReference>
<keyword evidence="4 6" id="KW-0067">ATP-binding</keyword>
<accession>A0ABS9MKV2</accession>
<sequence>MSLEAKNLSFRYRRGQPPVLQAVNLTVHPGERVGLRGPSGRGKTTLCKLLAGYERPCGGQVLLNGRPLSGFRGCCPVQLIGQHPETAVDPLLRLGDTLYEAGPVEEEVLEALHIAPAWLDRYPTELSGGELQRFCIARALRPETRFLLCDEITAMLDLVTQAQIWEFLLDVASRRDLGLLIVSHQSLLLEKLCTRIEQLDV</sequence>
<evidence type="ECO:0000256" key="1">
    <source>
        <dbReference type="ARBA" id="ARBA00005417"/>
    </source>
</evidence>
<dbReference type="InterPro" id="IPR003439">
    <property type="entry name" value="ABC_transporter-like_ATP-bd"/>
</dbReference>
<organism evidence="6 7">
    <name type="scientific">Anaeromassilibacillus senegalensis</name>
    <dbReference type="NCBI Taxonomy" id="1673717"/>
    <lineage>
        <taxon>Bacteria</taxon>
        <taxon>Bacillati</taxon>
        <taxon>Bacillota</taxon>
        <taxon>Clostridia</taxon>
        <taxon>Eubacteriales</taxon>
        <taxon>Acutalibacteraceae</taxon>
        <taxon>Anaeromassilibacillus</taxon>
    </lineage>
</organism>
<dbReference type="PANTHER" id="PTHR43776">
    <property type="entry name" value="TRANSPORT ATP-BINDING PROTEIN"/>
    <property type="match status" value="1"/>
</dbReference>
<dbReference type="InterPro" id="IPR027417">
    <property type="entry name" value="P-loop_NTPase"/>
</dbReference>
<dbReference type="SMART" id="SM00382">
    <property type="entry name" value="AAA"/>
    <property type="match status" value="1"/>
</dbReference>
<dbReference type="GO" id="GO:0005524">
    <property type="term" value="F:ATP binding"/>
    <property type="evidence" value="ECO:0007669"/>
    <property type="project" value="UniProtKB-KW"/>
</dbReference>
<dbReference type="EMBL" id="JAKNHQ010000016">
    <property type="protein sequence ID" value="MCG4611441.1"/>
    <property type="molecule type" value="Genomic_DNA"/>
</dbReference>
<evidence type="ECO:0000259" key="5">
    <source>
        <dbReference type="PROSITE" id="PS50893"/>
    </source>
</evidence>
<keyword evidence="3" id="KW-0547">Nucleotide-binding</keyword>
<feature type="domain" description="ABC transporter" evidence="5">
    <location>
        <begin position="3"/>
        <end position="200"/>
    </location>
</feature>
<evidence type="ECO:0000313" key="6">
    <source>
        <dbReference type="EMBL" id="MCG4611441.1"/>
    </source>
</evidence>
<name>A0ABS9MKV2_9FIRM</name>
<dbReference type="SUPFAM" id="SSF52540">
    <property type="entry name" value="P-loop containing nucleoside triphosphate hydrolases"/>
    <property type="match status" value="1"/>
</dbReference>
<dbReference type="InterPro" id="IPR050319">
    <property type="entry name" value="ABC_transp_ATP-bind"/>
</dbReference>
<dbReference type="InterPro" id="IPR003593">
    <property type="entry name" value="AAA+_ATPase"/>
</dbReference>
<evidence type="ECO:0000256" key="3">
    <source>
        <dbReference type="ARBA" id="ARBA00022741"/>
    </source>
</evidence>
<dbReference type="RefSeq" id="WP_191448681.1">
    <property type="nucleotide sequence ID" value="NZ_JAKNHQ010000016.1"/>
</dbReference>
<evidence type="ECO:0000313" key="7">
    <source>
        <dbReference type="Proteomes" id="UP001298681"/>
    </source>
</evidence>
<keyword evidence="7" id="KW-1185">Reference proteome</keyword>
<comment type="similarity">
    <text evidence="1">Belongs to the ABC transporter superfamily.</text>
</comment>
<comment type="caution">
    <text evidence="6">The sequence shown here is derived from an EMBL/GenBank/DDBJ whole genome shotgun (WGS) entry which is preliminary data.</text>
</comment>
<dbReference type="Pfam" id="PF00005">
    <property type="entry name" value="ABC_tran"/>
    <property type="match status" value="1"/>
</dbReference>
<gene>
    <name evidence="6" type="ORF">L0P57_10940</name>
</gene>
<keyword evidence="2" id="KW-0813">Transport</keyword>
<dbReference type="InterPro" id="IPR017871">
    <property type="entry name" value="ABC_transporter-like_CS"/>
</dbReference>
<dbReference type="PANTHER" id="PTHR43776:SF7">
    <property type="entry name" value="D,D-DIPEPTIDE TRANSPORT ATP-BINDING PROTEIN DDPF-RELATED"/>
    <property type="match status" value="1"/>
</dbReference>
<evidence type="ECO:0000256" key="2">
    <source>
        <dbReference type="ARBA" id="ARBA00022448"/>
    </source>
</evidence>